<dbReference type="Pfam" id="PF00528">
    <property type="entry name" value="BPD_transp_1"/>
    <property type="match status" value="1"/>
</dbReference>
<dbReference type="Proteomes" id="UP000813420">
    <property type="component" value="Unassembled WGS sequence"/>
</dbReference>
<evidence type="ECO:0000256" key="7">
    <source>
        <dbReference type="RuleBase" id="RU363032"/>
    </source>
</evidence>
<name>A0A9D2VY90_9FIRM</name>
<dbReference type="EMBL" id="DYXE01000060">
    <property type="protein sequence ID" value="HJH49990.1"/>
    <property type="molecule type" value="Genomic_DNA"/>
</dbReference>
<comment type="similarity">
    <text evidence="7">Belongs to the binding-protein-dependent transport system permease family.</text>
</comment>
<dbReference type="Gene3D" id="1.10.3720.10">
    <property type="entry name" value="MetI-like"/>
    <property type="match status" value="1"/>
</dbReference>
<gene>
    <name evidence="9" type="ORF">K8V39_06985</name>
</gene>
<dbReference type="AlphaFoldDB" id="A0A9D2VY90"/>
<protein>
    <submittedName>
        <fullName evidence="9">ABC transporter permease subunit</fullName>
    </submittedName>
</protein>
<dbReference type="RefSeq" id="WP_270644027.1">
    <property type="nucleotide sequence ID" value="NZ_CABMJS010000014.1"/>
</dbReference>
<reference evidence="9" key="1">
    <citation type="journal article" date="2021" name="PeerJ">
        <title>Extensive microbial diversity within the chicken gut microbiome revealed by metagenomics and culture.</title>
        <authorList>
            <person name="Gilroy R."/>
            <person name="Ravi A."/>
            <person name="Getino M."/>
            <person name="Pursley I."/>
            <person name="Horton D.L."/>
            <person name="Alikhan N.F."/>
            <person name="Baker D."/>
            <person name="Gharbi K."/>
            <person name="Hall N."/>
            <person name="Watson M."/>
            <person name="Adriaenssens E.M."/>
            <person name="Foster-Nyarko E."/>
            <person name="Jarju S."/>
            <person name="Secka A."/>
            <person name="Antonio M."/>
            <person name="Oren A."/>
            <person name="Chaudhuri R.R."/>
            <person name="La Ragione R."/>
            <person name="Hildebrand F."/>
            <person name="Pallen M.J."/>
        </authorList>
    </citation>
    <scope>NUCLEOTIDE SEQUENCE</scope>
    <source>
        <strain evidence="9">USAMLcec4-12693</strain>
    </source>
</reference>
<keyword evidence="3" id="KW-1003">Cell membrane</keyword>
<keyword evidence="6 7" id="KW-0472">Membrane</keyword>
<evidence type="ECO:0000256" key="6">
    <source>
        <dbReference type="ARBA" id="ARBA00023136"/>
    </source>
</evidence>
<dbReference type="GO" id="GO:0055085">
    <property type="term" value="P:transmembrane transport"/>
    <property type="evidence" value="ECO:0007669"/>
    <property type="project" value="InterPro"/>
</dbReference>
<dbReference type="InterPro" id="IPR000515">
    <property type="entry name" value="MetI-like"/>
</dbReference>
<proteinExistence type="inferred from homology"/>
<accession>A0A9D2VY90</accession>
<evidence type="ECO:0000313" key="9">
    <source>
        <dbReference type="EMBL" id="HJH49990.1"/>
    </source>
</evidence>
<comment type="subcellular location">
    <subcellularLocation>
        <location evidence="1 7">Cell membrane</location>
        <topology evidence="1 7">Multi-pass membrane protein</topology>
    </subcellularLocation>
</comment>
<evidence type="ECO:0000256" key="5">
    <source>
        <dbReference type="ARBA" id="ARBA00022989"/>
    </source>
</evidence>
<evidence type="ECO:0000256" key="4">
    <source>
        <dbReference type="ARBA" id="ARBA00022692"/>
    </source>
</evidence>
<dbReference type="CDD" id="cd06261">
    <property type="entry name" value="TM_PBP2"/>
    <property type="match status" value="1"/>
</dbReference>
<dbReference type="GO" id="GO:0005886">
    <property type="term" value="C:plasma membrane"/>
    <property type="evidence" value="ECO:0007669"/>
    <property type="project" value="UniProtKB-SubCell"/>
</dbReference>
<feature type="domain" description="ABC transmembrane type-1" evidence="8">
    <location>
        <begin position="1"/>
        <end position="91"/>
    </location>
</feature>
<evidence type="ECO:0000313" key="10">
    <source>
        <dbReference type="Proteomes" id="UP000813420"/>
    </source>
</evidence>
<evidence type="ECO:0000256" key="1">
    <source>
        <dbReference type="ARBA" id="ARBA00004651"/>
    </source>
</evidence>
<feature type="transmembrane region" description="Helical" evidence="7">
    <location>
        <begin position="12"/>
        <end position="34"/>
    </location>
</feature>
<dbReference type="SUPFAM" id="SSF161098">
    <property type="entry name" value="MetI-like"/>
    <property type="match status" value="1"/>
</dbReference>
<dbReference type="PROSITE" id="PS50928">
    <property type="entry name" value="ABC_TM1"/>
    <property type="match status" value="1"/>
</dbReference>
<feature type="transmembrane region" description="Helical" evidence="7">
    <location>
        <begin position="70"/>
        <end position="91"/>
    </location>
</feature>
<keyword evidence="2 7" id="KW-0813">Transport</keyword>
<dbReference type="PANTHER" id="PTHR43744">
    <property type="entry name" value="ABC TRANSPORTER PERMEASE PROTEIN MG189-RELATED-RELATED"/>
    <property type="match status" value="1"/>
</dbReference>
<evidence type="ECO:0000256" key="2">
    <source>
        <dbReference type="ARBA" id="ARBA00022448"/>
    </source>
</evidence>
<comment type="caution">
    <text evidence="9">The sequence shown here is derived from an EMBL/GenBank/DDBJ whole genome shotgun (WGS) entry which is preliminary data.</text>
</comment>
<sequence length="106" mass="11868">MNRFDGCGNFKTFVRVVLPVVRSSLLALAIFTFVGAWNNFLWPLVACTKEEMKTLPLALSLMKTQYNTDVGLTMACAVINFLPPFLFYIFMQSKFKEGLTMGGVKG</sequence>
<evidence type="ECO:0000259" key="8">
    <source>
        <dbReference type="PROSITE" id="PS50928"/>
    </source>
</evidence>
<dbReference type="PANTHER" id="PTHR43744:SF8">
    <property type="entry name" value="SN-GLYCEROL-3-PHOSPHATE TRANSPORT SYSTEM PERMEASE PROTEIN UGPE"/>
    <property type="match status" value="1"/>
</dbReference>
<dbReference type="InterPro" id="IPR035906">
    <property type="entry name" value="MetI-like_sf"/>
</dbReference>
<keyword evidence="4 7" id="KW-0812">Transmembrane</keyword>
<reference evidence="9" key="2">
    <citation type="submission" date="2021-09" db="EMBL/GenBank/DDBJ databases">
        <authorList>
            <person name="Gilroy R."/>
        </authorList>
    </citation>
    <scope>NUCLEOTIDE SEQUENCE</scope>
    <source>
        <strain evidence="9">USAMLcec4-12693</strain>
    </source>
</reference>
<organism evidence="9 10">
    <name type="scientific">Merdimonas faecis</name>
    <dbReference type="NCBI Taxonomy" id="1653435"/>
    <lineage>
        <taxon>Bacteria</taxon>
        <taxon>Bacillati</taxon>
        <taxon>Bacillota</taxon>
        <taxon>Clostridia</taxon>
        <taxon>Lachnospirales</taxon>
        <taxon>Lachnospiraceae</taxon>
        <taxon>Merdimonas</taxon>
    </lineage>
</organism>
<keyword evidence="5 7" id="KW-1133">Transmembrane helix</keyword>
<evidence type="ECO:0000256" key="3">
    <source>
        <dbReference type="ARBA" id="ARBA00022475"/>
    </source>
</evidence>